<evidence type="ECO:0000256" key="6">
    <source>
        <dbReference type="ARBA" id="ARBA00022771"/>
    </source>
</evidence>
<evidence type="ECO:0000256" key="3">
    <source>
        <dbReference type="ARBA" id="ARBA00022679"/>
    </source>
</evidence>
<keyword evidence="16" id="KW-1185">Reference proteome</keyword>
<evidence type="ECO:0000256" key="7">
    <source>
        <dbReference type="ARBA" id="ARBA00022832"/>
    </source>
</evidence>
<keyword evidence="13" id="KW-0963">Cytoplasm</keyword>
<evidence type="ECO:0000256" key="12">
    <source>
        <dbReference type="ARBA" id="ARBA00025280"/>
    </source>
</evidence>
<evidence type="ECO:0000256" key="9">
    <source>
        <dbReference type="ARBA" id="ARBA00022840"/>
    </source>
</evidence>
<dbReference type="EMBL" id="JAUDDW010000012">
    <property type="protein sequence ID" value="MDM8266429.1"/>
    <property type="molecule type" value="Genomic_DNA"/>
</dbReference>
<comment type="subunit">
    <text evidence="13">Acetyl-CoA carboxylase is a heterohexamer composed of biotin carboxyl carrier protein (AccB), biotin carboxylase (AccC) and two subunits each of ACCase subunit alpha (AccA) and ACCase subunit beta (AccD).</text>
</comment>
<feature type="binding site" evidence="13">
    <location>
        <position position="54"/>
    </location>
    <ligand>
        <name>Zn(2+)</name>
        <dbReference type="ChEBI" id="CHEBI:29105"/>
    </ligand>
</feature>
<dbReference type="GO" id="GO:0003989">
    <property type="term" value="F:acetyl-CoA carboxylase activity"/>
    <property type="evidence" value="ECO:0007669"/>
    <property type="project" value="UniProtKB-EC"/>
</dbReference>
<dbReference type="Pfam" id="PF17848">
    <property type="entry name" value="Zn_ribbon_ACC"/>
    <property type="match status" value="1"/>
</dbReference>
<dbReference type="PROSITE" id="PS50980">
    <property type="entry name" value="COA_CT_NTER"/>
    <property type="match status" value="1"/>
</dbReference>
<keyword evidence="15" id="KW-0436">Ligase</keyword>
<comment type="caution">
    <text evidence="13">Lacks conserved residue(s) required for the propagation of feature annotation.</text>
</comment>
<keyword evidence="3 13" id="KW-0808">Transferase</keyword>
<dbReference type="PRINTS" id="PR01070">
    <property type="entry name" value="ACCCTRFRASEB"/>
</dbReference>
<keyword evidence="5 13" id="KW-0547">Nucleotide-binding</keyword>
<comment type="function">
    <text evidence="12 13">Component of the acetyl coenzyme A carboxylase (ACC) complex. Biotin carboxylase (BC) catalyzes the carboxylation of biotin on its carrier protein (BCCP) and then the CO(2) group is transferred by the transcarboxylase to acetyl-CoA to form malonyl-CoA.</text>
</comment>
<keyword evidence="8 13" id="KW-0862">Zinc</keyword>
<evidence type="ECO:0000256" key="10">
    <source>
        <dbReference type="ARBA" id="ARBA00023098"/>
    </source>
</evidence>
<comment type="cofactor">
    <cofactor evidence="13">
        <name>Zn(2+)</name>
        <dbReference type="ChEBI" id="CHEBI:29105"/>
    </cofactor>
    <text evidence="13">Binds 1 zinc ion per subunit.</text>
</comment>
<dbReference type="Gene3D" id="3.90.226.10">
    <property type="entry name" value="2-enoyl-CoA Hydratase, Chain A, domain 1"/>
    <property type="match status" value="1"/>
</dbReference>
<keyword evidence="4 13" id="KW-0479">Metal-binding</keyword>
<comment type="subcellular location">
    <subcellularLocation>
        <location evidence="1 13">Cytoplasm</location>
    </subcellularLocation>
</comment>
<dbReference type="NCBIfam" id="TIGR00515">
    <property type="entry name" value="accD"/>
    <property type="match status" value="1"/>
</dbReference>
<accession>A0ABT7UXN4</accession>
<comment type="caution">
    <text evidence="15">The sequence shown here is derived from an EMBL/GenBank/DDBJ whole genome shotgun (WGS) entry which is preliminary data.</text>
</comment>
<feature type="binding site" evidence="13">
    <location>
        <position position="51"/>
    </location>
    <ligand>
        <name>Zn(2+)</name>
        <dbReference type="ChEBI" id="CHEBI:29105"/>
    </ligand>
</feature>
<dbReference type="InterPro" id="IPR011762">
    <property type="entry name" value="COA_CT_N"/>
</dbReference>
<dbReference type="Proteomes" id="UP001529343">
    <property type="component" value="Unassembled WGS sequence"/>
</dbReference>
<dbReference type="InterPro" id="IPR000438">
    <property type="entry name" value="Acetyl_CoA_COase_Trfase_b_su"/>
</dbReference>
<dbReference type="PANTHER" id="PTHR42995">
    <property type="entry name" value="ACETYL-COENZYME A CARBOXYLASE CARBOXYL TRANSFERASE SUBUNIT BETA, CHLOROPLASTIC"/>
    <property type="match status" value="1"/>
</dbReference>
<evidence type="ECO:0000256" key="13">
    <source>
        <dbReference type="HAMAP-Rule" id="MF_01395"/>
    </source>
</evidence>
<dbReference type="EC" id="2.1.3.15" evidence="13"/>
<feature type="binding site" evidence="13">
    <location>
        <position position="36"/>
    </location>
    <ligand>
        <name>Zn(2+)</name>
        <dbReference type="ChEBI" id="CHEBI:29105"/>
    </ligand>
</feature>
<evidence type="ECO:0000259" key="14">
    <source>
        <dbReference type="PROSITE" id="PS50980"/>
    </source>
</evidence>
<evidence type="ECO:0000256" key="1">
    <source>
        <dbReference type="ARBA" id="ARBA00004496"/>
    </source>
</evidence>
<evidence type="ECO:0000313" key="16">
    <source>
        <dbReference type="Proteomes" id="UP001529343"/>
    </source>
</evidence>
<dbReference type="RefSeq" id="WP_289586050.1">
    <property type="nucleotide sequence ID" value="NZ_JAUDDW010000012.1"/>
</dbReference>
<sequence length="283" mass="31190">MKLYEQDNTLTAQHVKADRQADAKVPDGLWHKCPKCGTTILSKQINEFATCPNCHYGFRIGAHQRLKWAVDTYTDLDEDLQTTDPLNFPGYLAKLKASQEKTGLNDSVLTGEAKIKEEHFGFGVMDPNFIMGSLGSVTGEKLTRLFERATAKKLPVVLWTASGGARMQEGIMSLMQMAKVANAVAQHSATGLLYIVVLTDPTTGGVTASFAMQGDITLAEPHALVGFAGRRVIEQTIHQKIPADLQDAENLQKHGFVDRIVQREHEKELLYQLLKLGGDPSDR</sequence>
<keyword evidence="11 13" id="KW-0275">Fatty acid biosynthesis</keyword>
<organism evidence="15 16">
    <name type="scientific">Limosilactobacillus pontis</name>
    <dbReference type="NCBI Taxonomy" id="35787"/>
    <lineage>
        <taxon>Bacteria</taxon>
        <taxon>Bacillati</taxon>
        <taxon>Bacillota</taxon>
        <taxon>Bacilli</taxon>
        <taxon>Lactobacillales</taxon>
        <taxon>Lactobacillaceae</taxon>
        <taxon>Limosilactobacillus</taxon>
    </lineage>
</organism>
<feature type="domain" description="CoA carboxyltransferase N-terminal" evidence="14">
    <location>
        <begin position="29"/>
        <end position="283"/>
    </location>
</feature>
<proteinExistence type="inferred from homology"/>
<keyword evidence="7 13" id="KW-0276">Fatty acid metabolism</keyword>
<comment type="catalytic activity">
    <reaction evidence="13">
        <text>N(6)-carboxybiotinyl-L-lysyl-[protein] + acetyl-CoA = N(6)-biotinyl-L-lysyl-[protein] + malonyl-CoA</text>
        <dbReference type="Rhea" id="RHEA:54728"/>
        <dbReference type="Rhea" id="RHEA-COMP:10505"/>
        <dbReference type="Rhea" id="RHEA-COMP:10506"/>
        <dbReference type="ChEBI" id="CHEBI:57288"/>
        <dbReference type="ChEBI" id="CHEBI:57384"/>
        <dbReference type="ChEBI" id="CHEBI:83144"/>
        <dbReference type="ChEBI" id="CHEBI:83145"/>
        <dbReference type="EC" id="2.1.3.15"/>
    </reaction>
</comment>
<keyword evidence="10 13" id="KW-0443">Lipid metabolism</keyword>
<feature type="binding site" evidence="13">
    <location>
        <position position="33"/>
    </location>
    <ligand>
        <name>Zn(2+)</name>
        <dbReference type="ChEBI" id="CHEBI:29105"/>
    </ligand>
</feature>
<dbReference type="Pfam" id="PF01039">
    <property type="entry name" value="Carboxyl_trans"/>
    <property type="match status" value="1"/>
</dbReference>
<protein>
    <recommendedName>
        <fullName evidence="13">Acetyl-coenzyme A carboxylase carboxyl transferase subunit beta</fullName>
        <shortName evidence="13">ACCase subunit beta</shortName>
        <shortName evidence="13">Acetyl-CoA carboxylase carboxyltransferase subunit beta</shortName>
        <ecNumber evidence="13">2.1.3.15</ecNumber>
    </recommendedName>
</protein>
<comment type="similarity">
    <text evidence="13">Belongs to the AccD/PCCB family.</text>
</comment>
<evidence type="ECO:0000256" key="5">
    <source>
        <dbReference type="ARBA" id="ARBA00022741"/>
    </source>
</evidence>
<evidence type="ECO:0000256" key="11">
    <source>
        <dbReference type="ARBA" id="ARBA00023160"/>
    </source>
</evidence>
<dbReference type="InterPro" id="IPR029045">
    <property type="entry name" value="ClpP/crotonase-like_dom_sf"/>
</dbReference>
<reference evidence="16" key="1">
    <citation type="submission" date="2023-06" db="EMBL/GenBank/DDBJ databases">
        <title>Identification and characterization of horizontal gene transfer across gut microbiota members of farm animals based on homology search.</title>
        <authorList>
            <person name="Zeman M."/>
            <person name="Kubasova T."/>
            <person name="Jahodarova E."/>
            <person name="Nykrynova M."/>
            <person name="Rychlik I."/>
        </authorList>
    </citation>
    <scope>NUCLEOTIDE SEQUENCE [LARGE SCALE GENOMIC DNA]</scope>
    <source>
        <strain evidence="16">161_Gplus</strain>
    </source>
</reference>
<keyword evidence="2 13" id="KW-0444">Lipid biosynthesis</keyword>
<evidence type="ECO:0000256" key="2">
    <source>
        <dbReference type="ARBA" id="ARBA00022516"/>
    </source>
</evidence>
<dbReference type="InterPro" id="IPR034733">
    <property type="entry name" value="AcCoA_carboxyl_beta"/>
</dbReference>
<dbReference type="SUPFAM" id="SSF52096">
    <property type="entry name" value="ClpP/crotonase"/>
    <property type="match status" value="1"/>
</dbReference>
<gene>
    <name evidence="13 15" type="primary">accD</name>
    <name evidence="15" type="ORF">QUW44_04530</name>
</gene>
<dbReference type="HAMAP" id="MF_01395">
    <property type="entry name" value="AcetylCoA_CT_beta"/>
    <property type="match status" value="1"/>
</dbReference>
<comment type="pathway">
    <text evidence="13">Lipid metabolism; malonyl-CoA biosynthesis; malonyl-CoA from acetyl-CoA: step 1/1.</text>
</comment>
<keyword evidence="6 13" id="KW-0863">Zinc-finger</keyword>
<evidence type="ECO:0000256" key="4">
    <source>
        <dbReference type="ARBA" id="ARBA00022723"/>
    </source>
</evidence>
<name>A0ABT7UXN4_9LACO</name>
<keyword evidence="9 13" id="KW-0067">ATP-binding</keyword>
<evidence type="ECO:0000256" key="8">
    <source>
        <dbReference type="ARBA" id="ARBA00022833"/>
    </source>
</evidence>
<dbReference type="PANTHER" id="PTHR42995:SF5">
    <property type="entry name" value="ACETYL-COENZYME A CARBOXYLASE CARBOXYL TRANSFERASE SUBUNIT BETA, CHLOROPLASTIC"/>
    <property type="match status" value="1"/>
</dbReference>
<dbReference type="InterPro" id="IPR041010">
    <property type="entry name" value="Znf-ACC"/>
</dbReference>
<evidence type="ECO:0000313" key="15">
    <source>
        <dbReference type="EMBL" id="MDM8266429.1"/>
    </source>
</evidence>